<dbReference type="GO" id="GO:0048039">
    <property type="term" value="F:ubiquinone binding"/>
    <property type="evidence" value="ECO:0007669"/>
    <property type="project" value="TreeGrafter"/>
</dbReference>
<dbReference type="InterPro" id="IPR003918">
    <property type="entry name" value="NADH_UbQ_OxRdtase"/>
</dbReference>
<evidence type="ECO:0000256" key="6">
    <source>
        <dbReference type="ARBA" id="ARBA00023027"/>
    </source>
</evidence>
<dbReference type="EMBL" id="QZKU01000102">
    <property type="protein sequence ID" value="RJP18368.1"/>
    <property type="molecule type" value="Genomic_DNA"/>
</dbReference>
<evidence type="ECO:0000313" key="14">
    <source>
        <dbReference type="Proteomes" id="UP000265882"/>
    </source>
</evidence>
<evidence type="ECO:0000256" key="1">
    <source>
        <dbReference type="ARBA" id="ARBA00004127"/>
    </source>
</evidence>
<dbReference type="EC" id="1.6.5.11" evidence="13"/>
<keyword evidence="5 10" id="KW-1133">Transmembrane helix</keyword>
<feature type="compositionally biased region" description="Basic and acidic residues" evidence="9">
    <location>
        <begin position="537"/>
        <end position="546"/>
    </location>
</feature>
<keyword evidence="4" id="KW-1278">Translocase</keyword>
<evidence type="ECO:0000259" key="12">
    <source>
        <dbReference type="Pfam" id="PF01059"/>
    </source>
</evidence>
<dbReference type="InterPro" id="IPR001750">
    <property type="entry name" value="ND/Mrp_TM"/>
</dbReference>
<gene>
    <name evidence="13" type="ORF">C4520_14625</name>
</gene>
<evidence type="ECO:0000256" key="5">
    <source>
        <dbReference type="ARBA" id="ARBA00022989"/>
    </source>
</evidence>
<evidence type="ECO:0000256" key="3">
    <source>
        <dbReference type="ARBA" id="ARBA00022692"/>
    </source>
</evidence>
<organism evidence="13 14">
    <name type="scientific">Abyssobacteria bacterium (strain SURF_5)</name>
    <dbReference type="NCBI Taxonomy" id="2093360"/>
    <lineage>
        <taxon>Bacteria</taxon>
        <taxon>Pseudomonadati</taxon>
        <taxon>Candidatus Hydrogenedentota</taxon>
        <taxon>Candidatus Abyssobacteria</taxon>
    </lineage>
</organism>
<comment type="similarity">
    <text evidence="2">Belongs to the complex I subunit 4 family.</text>
</comment>
<keyword evidence="13" id="KW-0560">Oxidoreductase</keyword>
<feature type="transmembrane region" description="Helical" evidence="10">
    <location>
        <begin position="421"/>
        <end position="443"/>
    </location>
</feature>
<keyword evidence="7 10" id="KW-0472">Membrane</keyword>
<feature type="transmembrane region" description="Helical" evidence="10">
    <location>
        <begin position="307"/>
        <end position="326"/>
    </location>
</feature>
<name>A0A3A4NA70_ABYX5</name>
<dbReference type="GO" id="GO:0015990">
    <property type="term" value="P:electron transport coupled proton transport"/>
    <property type="evidence" value="ECO:0007669"/>
    <property type="project" value="TreeGrafter"/>
</dbReference>
<feature type="transmembrane region" description="Helical" evidence="10">
    <location>
        <begin position="275"/>
        <end position="295"/>
    </location>
</feature>
<evidence type="ECO:0000256" key="2">
    <source>
        <dbReference type="ARBA" id="ARBA00009025"/>
    </source>
</evidence>
<dbReference type="GO" id="GO:0008137">
    <property type="term" value="F:NADH dehydrogenase (ubiquinone) activity"/>
    <property type="evidence" value="ECO:0007669"/>
    <property type="project" value="InterPro"/>
</dbReference>
<feature type="transmembrane region" description="Helical" evidence="10">
    <location>
        <begin position="338"/>
        <end position="356"/>
    </location>
</feature>
<sequence>MGLQVPILSIITYIPVVGALIIMLFLRRDTTIKWFANVVVLVDFIVSLRLVSGFVKDRHVLQFVERADWIQSLGVQYFFGVDGISILLVMLTTFLGVLAVLSSWSAIHERVKEYYIFMLLLQTGMLGVFFSLDFFLFYVFWEVMLVPMYFLIGVWGGPRKLYAAIKFFLYTLAGSVLMLLAILALWFIHYHQTGERSFEIMRFYNLDIPFHIQRWLFLAFFVGFAIKVPMFPFHTWLPDAHVEAPTAGSVILAGVLLKMGTYGFVRFSLPLFPEAMMWFLPYGITLAVIGIVYGALTAMMQPDMKKLVAYSSVSHLGFVMLGVFALNQQGIEGGILQMINHGLSTGALFLAVGLIYERRHTRMIKDFGGLSKQMPVYAAMFMIVTLSSIGLPGLNGFIGEFTILVGAFKALWMKSVVVNEAISTLMVLLATSGIVLGAAYMLWMFQRVMFGKLENPENMKLKDLNLREAMTLIPIIFLCFWIGVYPKPFLKFMEAAVANTVEITNPVAAAEEKALMQEQLAREEAKASGQAHAMPAHSEHADEGEPVHGSAGEGARQLEEASGEVMPVQADSHASAHESGHPVH</sequence>
<comment type="subcellular location">
    <subcellularLocation>
        <location evidence="1">Endomembrane system</location>
        <topology evidence="1">Multi-pass membrane protein</topology>
    </subcellularLocation>
    <subcellularLocation>
        <location evidence="8">Membrane</location>
        <topology evidence="8">Multi-pass membrane protein</topology>
    </subcellularLocation>
</comment>
<reference evidence="13 14" key="1">
    <citation type="journal article" date="2017" name="ISME J.">
        <title>Energy and carbon metabolisms in a deep terrestrial subsurface fluid microbial community.</title>
        <authorList>
            <person name="Momper L."/>
            <person name="Jungbluth S.P."/>
            <person name="Lee M.D."/>
            <person name="Amend J.P."/>
        </authorList>
    </citation>
    <scope>NUCLEOTIDE SEQUENCE [LARGE SCALE GENOMIC DNA]</scope>
    <source>
        <strain evidence="13">SURF_5</strain>
    </source>
</reference>
<keyword evidence="3 8" id="KW-0812">Transmembrane</keyword>
<feature type="transmembrane region" description="Helical" evidence="10">
    <location>
        <begin position="167"/>
        <end position="188"/>
    </location>
</feature>
<feature type="transmembrane region" description="Helical" evidence="10">
    <location>
        <begin position="376"/>
        <end position="398"/>
    </location>
</feature>
<evidence type="ECO:0000259" key="11">
    <source>
        <dbReference type="Pfam" id="PF00361"/>
    </source>
</evidence>
<evidence type="ECO:0000256" key="4">
    <source>
        <dbReference type="ARBA" id="ARBA00022967"/>
    </source>
</evidence>
<dbReference type="AlphaFoldDB" id="A0A3A4NA70"/>
<dbReference type="GO" id="GO:0042773">
    <property type="term" value="P:ATP synthesis coupled electron transport"/>
    <property type="evidence" value="ECO:0007669"/>
    <property type="project" value="InterPro"/>
</dbReference>
<evidence type="ECO:0000256" key="8">
    <source>
        <dbReference type="RuleBase" id="RU000320"/>
    </source>
</evidence>
<proteinExistence type="inferred from homology"/>
<protein>
    <submittedName>
        <fullName evidence="13">NADH-quinone oxidoreductase subunit M</fullName>
        <ecNumber evidence="13">1.6.5.11</ecNumber>
    </submittedName>
</protein>
<feature type="region of interest" description="Disordered" evidence="9">
    <location>
        <begin position="519"/>
        <end position="584"/>
    </location>
</feature>
<dbReference type="PRINTS" id="PR01437">
    <property type="entry name" value="NUOXDRDTASE4"/>
</dbReference>
<dbReference type="GO" id="GO:0012505">
    <property type="term" value="C:endomembrane system"/>
    <property type="evidence" value="ECO:0007669"/>
    <property type="project" value="UniProtKB-SubCell"/>
</dbReference>
<evidence type="ECO:0000256" key="9">
    <source>
        <dbReference type="SAM" id="MobiDB-lite"/>
    </source>
</evidence>
<comment type="caution">
    <text evidence="13">The sequence shown here is derived from an EMBL/GenBank/DDBJ whole genome shotgun (WGS) entry which is preliminary data.</text>
</comment>
<dbReference type="Pfam" id="PF00361">
    <property type="entry name" value="Proton_antipo_M"/>
    <property type="match status" value="1"/>
</dbReference>
<feature type="transmembrane region" description="Helical" evidence="10">
    <location>
        <begin position="138"/>
        <end position="155"/>
    </location>
</feature>
<dbReference type="PANTHER" id="PTHR43507:SF1">
    <property type="entry name" value="NADH-UBIQUINONE OXIDOREDUCTASE CHAIN 4"/>
    <property type="match status" value="1"/>
</dbReference>
<evidence type="ECO:0000256" key="7">
    <source>
        <dbReference type="ARBA" id="ARBA00023136"/>
    </source>
</evidence>
<dbReference type="InterPro" id="IPR000260">
    <property type="entry name" value="NADH4_N"/>
</dbReference>
<dbReference type="NCBIfam" id="TIGR01972">
    <property type="entry name" value="NDH_I_M"/>
    <property type="match status" value="1"/>
</dbReference>
<accession>A0A3A4NA70</accession>
<feature type="transmembrane region" description="Helical" evidence="10">
    <location>
        <begin position="6"/>
        <end position="27"/>
    </location>
</feature>
<dbReference type="Pfam" id="PF01059">
    <property type="entry name" value="Oxidored_q5_N"/>
    <property type="match status" value="1"/>
</dbReference>
<evidence type="ECO:0000256" key="10">
    <source>
        <dbReference type="SAM" id="Phobius"/>
    </source>
</evidence>
<dbReference type="GO" id="GO:0016020">
    <property type="term" value="C:membrane"/>
    <property type="evidence" value="ECO:0007669"/>
    <property type="project" value="UniProtKB-SubCell"/>
</dbReference>
<feature type="compositionally biased region" description="Basic and acidic residues" evidence="9">
    <location>
        <begin position="574"/>
        <end position="584"/>
    </location>
</feature>
<evidence type="ECO:0000313" key="13">
    <source>
        <dbReference type="EMBL" id="RJP18368.1"/>
    </source>
</evidence>
<dbReference type="PANTHER" id="PTHR43507">
    <property type="entry name" value="NADH-UBIQUINONE OXIDOREDUCTASE CHAIN 4"/>
    <property type="match status" value="1"/>
</dbReference>
<feature type="transmembrane region" description="Helical" evidence="10">
    <location>
        <begin position="464"/>
        <end position="484"/>
    </location>
</feature>
<feature type="domain" description="NADH:ubiquinone oxidoreductase chain 4 N-terminal" evidence="12">
    <location>
        <begin position="66"/>
        <end position="123"/>
    </location>
</feature>
<feature type="domain" description="NADH:quinone oxidoreductase/Mrp antiporter transmembrane" evidence="11">
    <location>
        <begin position="131"/>
        <end position="418"/>
    </location>
</feature>
<feature type="transmembrane region" description="Helical" evidence="10">
    <location>
        <begin position="34"/>
        <end position="55"/>
    </location>
</feature>
<feature type="transmembrane region" description="Helical" evidence="10">
    <location>
        <begin position="208"/>
        <end position="226"/>
    </location>
</feature>
<keyword evidence="6" id="KW-0520">NAD</keyword>
<dbReference type="NCBIfam" id="NF004499">
    <property type="entry name" value="PRK05846.1-3"/>
    <property type="match status" value="1"/>
</dbReference>
<feature type="transmembrane region" description="Helical" evidence="10">
    <location>
        <begin position="75"/>
        <end position="102"/>
    </location>
</feature>
<feature type="transmembrane region" description="Helical" evidence="10">
    <location>
        <begin position="247"/>
        <end position="269"/>
    </location>
</feature>
<feature type="transmembrane region" description="Helical" evidence="10">
    <location>
        <begin position="114"/>
        <end position="132"/>
    </location>
</feature>
<dbReference type="InterPro" id="IPR010227">
    <property type="entry name" value="NADH_Q_OxRdtase_chainM/4"/>
</dbReference>
<dbReference type="GO" id="GO:0003954">
    <property type="term" value="F:NADH dehydrogenase activity"/>
    <property type="evidence" value="ECO:0007669"/>
    <property type="project" value="TreeGrafter"/>
</dbReference>
<dbReference type="Proteomes" id="UP000265882">
    <property type="component" value="Unassembled WGS sequence"/>
</dbReference>